<sequence length="114" mass="12445">MTNDEQRATNDECRRPRCPAIDHRSALITDHAFPGATPTGRAFVRSDMDRNVGGVDRFLRITLGLTLLLIGYRNREKTAGTLAFIAGSDLLATAVIQRCPINALLGIDTCESSE</sequence>
<dbReference type="EMBL" id="AOIL01000054">
    <property type="protein sequence ID" value="ELY87446.1"/>
    <property type="molecule type" value="Genomic_DNA"/>
</dbReference>
<organism evidence="2 3">
    <name type="scientific">Natrialba taiwanensis DSM 12281</name>
    <dbReference type="NCBI Taxonomy" id="1230458"/>
    <lineage>
        <taxon>Archaea</taxon>
        <taxon>Methanobacteriati</taxon>
        <taxon>Methanobacteriota</taxon>
        <taxon>Stenosarchaea group</taxon>
        <taxon>Halobacteria</taxon>
        <taxon>Halobacteriales</taxon>
        <taxon>Natrialbaceae</taxon>
        <taxon>Natrialba</taxon>
    </lineage>
</organism>
<evidence type="ECO:0000313" key="2">
    <source>
        <dbReference type="EMBL" id="ELY87446.1"/>
    </source>
</evidence>
<gene>
    <name evidence="2" type="ORF">C484_17181</name>
</gene>
<proteinExistence type="predicted"/>
<name>L9ZN11_9EURY</name>
<evidence type="ECO:0000313" key="3">
    <source>
        <dbReference type="Proteomes" id="UP000011648"/>
    </source>
</evidence>
<evidence type="ECO:0000259" key="1">
    <source>
        <dbReference type="Pfam" id="PF11127"/>
    </source>
</evidence>
<protein>
    <recommendedName>
        <fullName evidence="1">Inner membrane protein YgaP-like transmembrane domain-containing protein</fullName>
    </recommendedName>
</protein>
<reference evidence="2 3" key="1">
    <citation type="journal article" date="2014" name="PLoS Genet.">
        <title>Phylogenetically driven sequencing of extremely halophilic archaea reveals strategies for static and dynamic osmo-response.</title>
        <authorList>
            <person name="Becker E.A."/>
            <person name="Seitzer P.M."/>
            <person name="Tritt A."/>
            <person name="Larsen D."/>
            <person name="Krusor M."/>
            <person name="Yao A.I."/>
            <person name="Wu D."/>
            <person name="Madern D."/>
            <person name="Eisen J.A."/>
            <person name="Darling A.E."/>
            <person name="Facciotti M.T."/>
        </authorList>
    </citation>
    <scope>NUCLEOTIDE SEQUENCE [LARGE SCALE GENOMIC DNA]</scope>
    <source>
        <strain evidence="2 3">DSM 12281</strain>
    </source>
</reference>
<accession>L9ZN11</accession>
<feature type="domain" description="Inner membrane protein YgaP-like transmembrane" evidence="1">
    <location>
        <begin position="48"/>
        <end position="112"/>
    </location>
</feature>
<keyword evidence="3" id="KW-1185">Reference proteome</keyword>
<dbReference type="Proteomes" id="UP000011648">
    <property type="component" value="Unassembled WGS sequence"/>
</dbReference>
<dbReference type="STRING" id="1230458.C484_17181"/>
<dbReference type="Pfam" id="PF11127">
    <property type="entry name" value="YgaP-like_TM"/>
    <property type="match status" value="1"/>
</dbReference>
<dbReference type="PATRIC" id="fig|1230458.4.peg.3485"/>
<comment type="caution">
    <text evidence="2">The sequence shown here is derived from an EMBL/GenBank/DDBJ whole genome shotgun (WGS) entry which is preliminary data.</text>
</comment>
<dbReference type="AlphaFoldDB" id="L9ZN11"/>
<dbReference type="InterPro" id="IPR021309">
    <property type="entry name" value="YgaP-like_TM"/>
</dbReference>